<evidence type="ECO:0000313" key="17">
    <source>
        <dbReference type="EMBL" id="RCK66516.1"/>
    </source>
</evidence>
<dbReference type="Proteomes" id="UP000253472">
    <property type="component" value="Unassembled WGS sequence"/>
</dbReference>
<name>A0A367YKW8_9ASCO</name>
<dbReference type="STRING" id="5486.A0A367YKW8"/>
<evidence type="ECO:0000256" key="12">
    <source>
        <dbReference type="ARBA" id="ARBA00022840"/>
    </source>
</evidence>
<dbReference type="NCBIfam" id="TIGR00070">
    <property type="entry name" value="hisG"/>
    <property type="match status" value="1"/>
</dbReference>
<proteinExistence type="inferred from homology"/>
<keyword evidence="7" id="KW-0963">Cytoplasm</keyword>
<keyword evidence="18" id="KW-1185">Reference proteome</keyword>
<dbReference type="InterPro" id="IPR018198">
    <property type="entry name" value="ATP_PRibTrfase_CS"/>
</dbReference>
<dbReference type="AlphaFoldDB" id="A0A367YKW8"/>
<keyword evidence="10 17" id="KW-0808">Transferase</keyword>
<protein>
    <recommendedName>
        <fullName evidence="6">ATP phosphoribosyltransferase</fullName>
        <ecNumber evidence="5">2.4.2.17</ecNumber>
    </recommendedName>
</protein>
<keyword evidence="12" id="KW-0067">ATP-binding</keyword>
<evidence type="ECO:0000256" key="13">
    <source>
        <dbReference type="ARBA" id="ARBA00023102"/>
    </source>
</evidence>
<keyword evidence="8" id="KW-0028">Amino-acid biosynthesis</keyword>
<evidence type="ECO:0000256" key="11">
    <source>
        <dbReference type="ARBA" id="ARBA00022741"/>
    </source>
</evidence>
<dbReference type="EC" id="2.4.2.17" evidence="5"/>
<dbReference type="InterPro" id="IPR001348">
    <property type="entry name" value="ATP_PRibTrfase_HisG"/>
</dbReference>
<evidence type="ECO:0000259" key="16">
    <source>
        <dbReference type="Pfam" id="PF08029"/>
    </source>
</evidence>
<dbReference type="OrthoDB" id="2574at2759"/>
<dbReference type="GO" id="GO:0005524">
    <property type="term" value="F:ATP binding"/>
    <property type="evidence" value="ECO:0007669"/>
    <property type="project" value="UniProtKB-KW"/>
</dbReference>
<dbReference type="GO" id="GO:0003879">
    <property type="term" value="F:ATP phosphoribosyltransferase activity"/>
    <property type="evidence" value="ECO:0007669"/>
    <property type="project" value="UniProtKB-EC"/>
</dbReference>
<gene>
    <name evidence="17" type="primary">HIS1</name>
    <name evidence="17" type="ORF">Cantr_03522</name>
</gene>
<evidence type="ECO:0000256" key="4">
    <source>
        <dbReference type="ARBA" id="ARBA00009372"/>
    </source>
</evidence>
<dbReference type="InterPro" id="IPR013115">
    <property type="entry name" value="HisG_C"/>
</dbReference>
<organism evidence="17 18">
    <name type="scientific">Candida viswanathii</name>
    <dbReference type="NCBI Taxonomy" id="5486"/>
    <lineage>
        <taxon>Eukaryota</taxon>
        <taxon>Fungi</taxon>
        <taxon>Dikarya</taxon>
        <taxon>Ascomycota</taxon>
        <taxon>Saccharomycotina</taxon>
        <taxon>Pichiomycetes</taxon>
        <taxon>Debaryomycetaceae</taxon>
        <taxon>Candida/Lodderomyces clade</taxon>
        <taxon>Candida</taxon>
    </lineage>
</organism>
<dbReference type="GO" id="GO:0000287">
    <property type="term" value="F:magnesium ion binding"/>
    <property type="evidence" value="ECO:0007669"/>
    <property type="project" value="InterPro"/>
</dbReference>
<dbReference type="Gene3D" id="3.30.70.120">
    <property type="match status" value="1"/>
</dbReference>
<dbReference type="GO" id="GO:0005737">
    <property type="term" value="C:cytoplasm"/>
    <property type="evidence" value="ECO:0007669"/>
    <property type="project" value="UniProtKB-SubCell"/>
</dbReference>
<evidence type="ECO:0000259" key="15">
    <source>
        <dbReference type="Pfam" id="PF01634"/>
    </source>
</evidence>
<dbReference type="PROSITE" id="PS01316">
    <property type="entry name" value="ATP_P_PHORIBOSYLTR"/>
    <property type="match status" value="1"/>
</dbReference>
<evidence type="ECO:0000256" key="6">
    <source>
        <dbReference type="ARBA" id="ARBA00020998"/>
    </source>
</evidence>
<dbReference type="PANTHER" id="PTHR21403">
    <property type="entry name" value="ATP PHOSPHORIBOSYLTRANSFERASE ATP-PRTASE"/>
    <property type="match status" value="1"/>
</dbReference>
<comment type="similarity">
    <text evidence="4">Belongs to the ATP phosphoribosyltransferase family.</text>
</comment>
<evidence type="ECO:0000256" key="9">
    <source>
        <dbReference type="ARBA" id="ARBA00022676"/>
    </source>
</evidence>
<dbReference type="SUPFAM" id="SSF53850">
    <property type="entry name" value="Periplasmic binding protein-like II"/>
    <property type="match status" value="1"/>
</dbReference>
<keyword evidence="13" id="KW-0368">Histidine biosynthesis</keyword>
<comment type="caution">
    <text evidence="17">The sequence shown here is derived from an EMBL/GenBank/DDBJ whole genome shotgun (WGS) entry which is preliminary data.</text>
</comment>
<evidence type="ECO:0000256" key="8">
    <source>
        <dbReference type="ARBA" id="ARBA00022605"/>
    </source>
</evidence>
<evidence type="ECO:0000256" key="14">
    <source>
        <dbReference type="ARBA" id="ARBA00024646"/>
    </source>
</evidence>
<dbReference type="EMBL" id="QLNQ01000012">
    <property type="protein sequence ID" value="RCK66516.1"/>
    <property type="molecule type" value="Genomic_DNA"/>
</dbReference>
<comment type="pathway">
    <text evidence="3">Amino-acid biosynthesis; L-histidine biosynthesis; L-histidine from 5-phospho-alpha-D-ribose 1-diphosphate: step 1/9.</text>
</comment>
<reference evidence="17 18" key="1">
    <citation type="submission" date="2018-06" db="EMBL/GenBank/DDBJ databases">
        <title>Whole genome sequencing of Candida tropicalis (genome annotated by CSBL at Korea University).</title>
        <authorList>
            <person name="Ahn J."/>
        </authorList>
    </citation>
    <scope>NUCLEOTIDE SEQUENCE [LARGE SCALE GENOMIC DNA]</scope>
    <source>
        <strain evidence="17 18">ATCC 20962</strain>
    </source>
</reference>
<dbReference type="GO" id="GO:0000105">
    <property type="term" value="P:L-histidine biosynthetic process"/>
    <property type="evidence" value="ECO:0007669"/>
    <property type="project" value="UniProtKB-UniPathway"/>
</dbReference>
<comment type="function">
    <text evidence="14">Catalyzes the condensation of ATP and 5-phosphoribose 1-diphosphate to form N'-(5'-phosphoribosyl)-ATP (PR-ATP). Has a crucial role in the pathway because the rate of histidine biosynthesis seems to be controlled primarily by regulation of the enzymatic activity.</text>
</comment>
<dbReference type="PANTHER" id="PTHR21403:SF8">
    <property type="entry name" value="ATP PHOSPHORIBOSYLTRANSFERASE"/>
    <property type="match status" value="1"/>
</dbReference>
<dbReference type="InterPro" id="IPR013820">
    <property type="entry name" value="ATP_PRibTrfase_cat"/>
</dbReference>
<dbReference type="Gene3D" id="3.40.190.10">
    <property type="entry name" value="Periplasmic binding protein-like II"/>
    <property type="match status" value="2"/>
</dbReference>
<evidence type="ECO:0000256" key="2">
    <source>
        <dbReference type="ARBA" id="ARBA00004496"/>
    </source>
</evidence>
<dbReference type="InterPro" id="IPR020621">
    <property type="entry name" value="ATP-PRT_HisG_long"/>
</dbReference>
<sequence length="298" mass="32487">MDLVNHLPDRLLFAVPKKGRLYEKCCNLLNGADIQFRRSNRLDIALSTNLPIALIFLPAADIPVFVGEGNCDLGITGLDQIKEADQFENIEDLLDLQFGKCKLQIQVPADGEYTTPEQLVGKKIVSSFTNLSKDYFSELSDKPTNIRYVGGSVEASCALGVADAIVDLVESGETMKAAGLKAIATVLETSAHLISSKKPKHPEMIKIIVQRLEGVLAAQEYVLCNYNAPKAIQAKCLSITPGRRAATVSTLDKHSEDEEDWVAISSMVRRKDIGNVMDALKQAGASDILVLEISNCRV</sequence>
<comment type="subcellular location">
    <subcellularLocation>
        <location evidence="2">Cytoplasm</location>
    </subcellularLocation>
</comment>
<feature type="domain" description="ATP phosphoribosyltransferase catalytic" evidence="15">
    <location>
        <begin position="59"/>
        <end position="214"/>
    </location>
</feature>
<evidence type="ECO:0000313" key="18">
    <source>
        <dbReference type="Proteomes" id="UP000253472"/>
    </source>
</evidence>
<keyword evidence="11" id="KW-0547">Nucleotide-binding</keyword>
<dbReference type="InterPro" id="IPR011322">
    <property type="entry name" value="N-reg_PII-like_a/b"/>
</dbReference>
<feature type="domain" description="Histidine biosynthesis HisG C-terminal" evidence="16">
    <location>
        <begin position="218"/>
        <end position="295"/>
    </location>
</feature>
<dbReference type="Pfam" id="PF01634">
    <property type="entry name" value="HisG"/>
    <property type="match status" value="1"/>
</dbReference>
<evidence type="ECO:0000256" key="1">
    <source>
        <dbReference type="ARBA" id="ARBA00000915"/>
    </source>
</evidence>
<dbReference type="CDD" id="cd13592">
    <property type="entry name" value="PBP2_HisGL2"/>
    <property type="match status" value="1"/>
</dbReference>
<dbReference type="Pfam" id="PF08029">
    <property type="entry name" value="HisG_C"/>
    <property type="match status" value="1"/>
</dbReference>
<dbReference type="HAMAP" id="MF_00079">
    <property type="entry name" value="HisG_Long"/>
    <property type="match status" value="1"/>
</dbReference>
<comment type="catalytic activity">
    <reaction evidence="1">
        <text>1-(5-phospho-beta-D-ribosyl)-ATP + diphosphate = 5-phospho-alpha-D-ribose 1-diphosphate + ATP</text>
        <dbReference type="Rhea" id="RHEA:18473"/>
        <dbReference type="ChEBI" id="CHEBI:30616"/>
        <dbReference type="ChEBI" id="CHEBI:33019"/>
        <dbReference type="ChEBI" id="CHEBI:58017"/>
        <dbReference type="ChEBI" id="CHEBI:73183"/>
        <dbReference type="EC" id="2.4.2.17"/>
    </reaction>
</comment>
<accession>A0A367YKW8</accession>
<dbReference type="FunFam" id="3.30.70.120:FF:000003">
    <property type="entry name" value="ATP phosphoribosyltransferase"/>
    <property type="match status" value="1"/>
</dbReference>
<dbReference type="NCBIfam" id="TIGR03455">
    <property type="entry name" value="HisG_C-term"/>
    <property type="match status" value="1"/>
</dbReference>
<evidence type="ECO:0000256" key="10">
    <source>
        <dbReference type="ARBA" id="ARBA00022679"/>
    </source>
</evidence>
<evidence type="ECO:0000256" key="5">
    <source>
        <dbReference type="ARBA" id="ARBA00011946"/>
    </source>
</evidence>
<dbReference type="InterPro" id="IPR015867">
    <property type="entry name" value="N-reg_PII/ATP_PRibTrfase_C"/>
</dbReference>
<dbReference type="FunFam" id="3.40.190.10:FF:000123">
    <property type="entry name" value="HIS1p ATP phosphoribosyltransferase"/>
    <property type="match status" value="1"/>
</dbReference>
<dbReference type="UniPathway" id="UPA00031">
    <property type="reaction ID" value="UER00006"/>
</dbReference>
<evidence type="ECO:0000256" key="3">
    <source>
        <dbReference type="ARBA" id="ARBA00004667"/>
    </source>
</evidence>
<dbReference type="SUPFAM" id="SSF54913">
    <property type="entry name" value="GlnB-like"/>
    <property type="match status" value="1"/>
</dbReference>
<evidence type="ECO:0000256" key="7">
    <source>
        <dbReference type="ARBA" id="ARBA00022490"/>
    </source>
</evidence>
<keyword evidence="9 17" id="KW-0328">Glycosyltransferase</keyword>